<dbReference type="KEGG" id="hir:HETIRDRAFT_325551"/>
<keyword evidence="2" id="KW-1185">Reference proteome</keyword>
<gene>
    <name evidence="1" type="ORF">HETIRDRAFT_325551</name>
</gene>
<name>W4JXS0_HETIT</name>
<dbReference type="GeneID" id="20671158"/>
<dbReference type="STRING" id="747525.W4JXS0"/>
<dbReference type="InParanoid" id="W4JXS0"/>
<dbReference type="AlphaFoldDB" id="W4JXS0"/>
<feature type="non-terminal residue" evidence="1">
    <location>
        <position position="1"/>
    </location>
</feature>
<dbReference type="Pfam" id="PF20414">
    <property type="entry name" value="DUF6698"/>
    <property type="match status" value="1"/>
</dbReference>
<protein>
    <submittedName>
        <fullName evidence="1">Uncharacterized protein</fullName>
    </submittedName>
</protein>
<dbReference type="OrthoDB" id="3259047at2759"/>
<evidence type="ECO:0000313" key="1">
    <source>
        <dbReference type="EMBL" id="ETW77875.1"/>
    </source>
</evidence>
<dbReference type="EMBL" id="KI925462">
    <property type="protein sequence ID" value="ETW77875.1"/>
    <property type="molecule type" value="Genomic_DNA"/>
</dbReference>
<dbReference type="HOGENOM" id="CLU_1021386_0_0_1"/>
<sequence>KGIDPFRPLEQAFWHSINCLSRSTDNSTKLHALMAGEVSDKEKAQYRRIYNAIVSYVPQLGQLAKQPGNGDLANKALETATLQMNKAGAQGRSDDTNSIKGQILKFIPKLLNAGLVPPLSEVTKTGRGFDHPQTAFYLMPARWVSEWKKDADGTFCKLKDGRLSISADLMPAFMYQDPDLYNRLQPYEGFAHGHILIHVAQTLYTCPLSVDRISGTINPRSNARKLGIQRMTPMLIAYAAAHVRQVNTTIAILISIADTICPGLDEKLGHRGQ</sequence>
<accession>W4JXS0</accession>
<organism evidence="1 2">
    <name type="scientific">Heterobasidion irregulare (strain TC 32-1)</name>
    <dbReference type="NCBI Taxonomy" id="747525"/>
    <lineage>
        <taxon>Eukaryota</taxon>
        <taxon>Fungi</taxon>
        <taxon>Dikarya</taxon>
        <taxon>Basidiomycota</taxon>
        <taxon>Agaricomycotina</taxon>
        <taxon>Agaricomycetes</taxon>
        <taxon>Russulales</taxon>
        <taxon>Bondarzewiaceae</taxon>
        <taxon>Heterobasidion</taxon>
        <taxon>Heterobasidion annosum species complex</taxon>
    </lineage>
</organism>
<dbReference type="Proteomes" id="UP000030671">
    <property type="component" value="Unassembled WGS sequence"/>
</dbReference>
<evidence type="ECO:0000313" key="2">
    <source>
        <dbReference type="Proteomes" id="UP000030671"/>
    </source>
</evidence>
<dbReference type="RefSeq" id="XP_009549892.1">
    <property type="nucleotide sequence ID" value="XM_009551597.1"/>
</dbReference>
<proteinExistence type="predicted"/>
<dbReference type="InterPro" id="IPR046521">
    <property type="entry name" value="DUF6698"/>
</dbReference>
<reference evidence="1 2" key="1">
    <citation type="journal article" date="2012" name="New Phytol.">
        <title>Insight into trade-off between wood decay and parasitism from the genome of a fungal forest pathogen.</title>
        <authorList>
            <person name="Olson A."/>
            <person name="Aerts A."/>
            <person name="Asiegbu F."/>
            <person name="Belbahri L."/>
            <person name="Bouzid O."/>
            <person name="Broberg A."/>
            <person name="Canback B."/>
            <person name="Coutinho P.M."/>
            <person name="Cullen D."/>
            <person name="Dalman K."/>
            <person name="Deflorio G."/>
            <person name="van Diepen L.T."/>
            <person name="Dunand C."/>
            <person name="Duplessis S."/>
            <person name="Durling M."/>
            <person name="Gonthier P."/>
            <person name="Grimwood J."/>
            <person name="Fossdal C.G."/>
            <person name="Hansson D."/>
            <person name="Henrissat B."/>
            <person name="Hietala A."/>
            <person name="Himmelstrand K."/>
            <person name="Hoffmeister D."/>
            <person name="Hogberg N."/>
            <person name="James T.Y."/>
            <person name="Karlsson M."/>
            <person name="Kohler A."/>
            <person name="Kues U."/>
            <person name="Lee Y.H."/>
            <person name="Lin Y.C."/>
            <person name="Lind M."/>
            <person name="Lindquist E."/>
            <person name="Lombard V."/>
            <person name="Lucas S."/>
            <person name="Lunden K."/>
            <person name="Morin E."/>
            <person name="Murat C."/>
            <person name="Park J."/>
            <person name="Raffaello T."/>
            <person name="Rouze P."/>
            <person name="Salamov A."/>
            <person name="Schmutz J."/>
            <person name="Solheim H."/>
            <person name="Stahlberg J."/>
            <person name="Velez H."/>
            <person name="de Vries R.P."/>
            <person name="Wiebenga A."/>
            <person name="Woodward S."/>
            <person name="Yakovlev I."/>
            <person name="Garbelotto M."/>
            <person name="Martin F."/>
            <person name="Grigoriev I.V."/>
            <person name="Stenlid J."/>
        </authorList>
    </citation>
    <scope>NUCLEOTIDE SEQUENCE [LARGE SCALE GENOMIC DNA]</scope>
    <source>
        <strain evidence="1 2">TC 32-1</strain>
    </source>
</reference>